<dbReference type="InterPro" id="IPR022700">
    <property type="entry name" value="CLIP"/>
</dbReference>
<dbReference type="PROSITE" id="PS50240">
    <property type="entry name" value="TRYPSIN_DOM"/>
    <property type="match status" value="1"/>
</dbReference>
<comment type="caution">
    <text evidence="10">The sequence shown here is derived from an EMBL/GenBank/DDBJ whole genome shotgun (WGS) entry which is preliminary data.</text>
</comment>
<dbReference type="PRINTS" id="PR00722">
    <property type="entry name" value="CHYMOTRYPSIN"/>
</dbReference>
<keyword evidence="5" id="KW-1015">Disulfide bond</keyword>
<dbReference type="CDD" id="cd00190">
    <property type="entry name" value="Tryp_SPc"/>
    <property type="match status" value="1"/>
</dbReference>
<name>A0A8K0D3F8_IGNLU</name>
<evidence type="ECO:0000313" key="10">
    <source>
        <dbReference type="EMBL" id="KAF2896312.1"/>
    </source>
</evidence>
<keyword evidence="1 8" id="KW-0645">Protease</keyword>
<keyword evidence="8" id="KW-0964">Secreted</keyword>
<feature type="domain" description="Peptidase S1" evidence="9">
    <location>
        <begin position="108"/>
        <end position="366"/>
    </location>
</feature>
<reference evidence="10" key="1">
    <citation type="submission" date="2019-08" db="EMBL/GenBank/DDBJ databases">
        <title>The genome of the North American firefly Photinus pyralis.</title>
        <authorList>
            <consortium name="Photinus pyralis genome working group"/>
            <person name="Fallon T.R."/>
            <person name="Sander Lower S.E."/>
            <person name="Weng J.-K."/>
        </authorList>
    </citation>
    <scope>NUCLEOTIDE SEQUENCE</scope>
    <source>
        <strain evidence="10">TRF0915ILg1</strain>
        <tissue evidence="10">Whole body</tissue>
    </source>
</reference>
<dbReference type="InterPro" id="IPR043504">
    <property type="entry name" value="Peptidase_S1_PA_chymotrypsin"/>
</dbReference>
<proteinExistence type="inferred from homology"/>
<dbReference type="Gene3D" id="3.30.1640.30">
    <property type="match status" value="1"/>
</dbReference>
<gene>
    <name evidence="10" type="ORF">ILUMI_09875</name>
</gene>
<dbReference type="InterPro" id="IPR051487">
    <property type="entry name" value="Ser/Thr_Proteases_Immune/Dev"/>
</dbReference>
<dbReference type="OrthoDB" id="9981647at2759"/>
<evidence type="ECO:0000256" key="7">
    <source>
        <dbReference type="ARBA" id="ARBA00024195"/>
    </source>
</evidence>
<dbReference type="EMBL" id="VTPC01005183">
    <property type="protein sequence ID" value="KAF2896312.1"/>
    <property type="molecule type" value="Genomic_DNA"/>
</dbReference>
<dbReference type="InterPro" id="IPR001314">
    <property type="entry name" value="Peptidase_S1A"/>
</dbReference>
<dbReference type="SUPFAM" id="SSF50494">
    <property type="entry name" value="Trypsin-like serine proteases"/>
    <property type="match status" value="1"/>
</dbReference>
<evidence type="ECO:0000256" key="8">
    <source>
        <dbReference type="RuleBase" id="RU366078"/>
    </source>
</evidence>
<dbReference type="PANTHER" id="PTHR24256">
    <property type="entry name" value="TRYPTASE-RELATED"/>
    <property type="match status" value="1"/>
</dbReference>
<evidence type="ECO:0000259" key="9">
    <source>
        <dbReference type="PROSITE" id="PS50240"/>
    </source>
</evidence>
<evidence type="ECO:0000256" key="3">
    <source>
        <dbReference type="ARBA" id="ARBA00022801"/>
    </source>
</evidence>
<dbReference type="GO" id="GO:0006508">
    <property type="term" value="P:proteolysis"/>
    <property type="evidence" value="ECO:0007669"/>
    <property type="project" value="UniProtKB-KW"/>
</dbReference>
<comment type="subcellular location">
    <subcellularLocation>
        <location evidence="8">Secreted</location>
    </subcellularLocation>
</comment>
<evidence type="ECO:0000256" key="2">
    <source>
        <dbReference type="ARBA" id="ARBA00022729"/>
    </source>
</evidence>
<dbReference type="GO" id="GO:0004252">
    <property type="term" value="F:serine-type endopeptidase activity"/>
    <property type="evidence" value="ECO:0007669"/>
    <property type="project" value="UniProtKB-UniRule"/>
</dbReference>
<accession>A0A8K0D3F8</accession>
<comment type="similarity">
    <text evidence="7 8">Belongs to the peptidase S1 family. CLIP subfamily.</text>
</comment>
<dbReference type="Pfam" id="PF00089">
    <property type="entry name" value="Trypsin"/>
    <property type="match status" value="1"/>
</dbReference>
<dbReference type="EC" id="3.4.21.-" evidence="8"/>
<evidence type="ECO:0000256" key="6">
    <source>
        <dbReference type="ARBA" id="ARBA00023180"/>
    </source>
</evidence>
<dbReference type="InterPro" id="IPR001254">
    <property type="entry name" value="Trypsin_dom"/>
</dbReference>
<keyword evidence="11" id="KW-1185">Reference proteome</keyword>
<keyword evidence="3 8" id="KW-0378">Hydrolase</keyword>
<evidence type="ECO:0000256" key="4">
    <source>
        <dbReference type="ARBA" id="ARBA00022825"/>
    </source>
</evidence>
<dbReference type="InterPro" id="IPR009003">
    <property type="entry name" value="Peptidase_S1_PA"/>
</dbReference>
<dbReference type="Gene3D" id="2.40.10.10">
    <property type="entry name" value="Trypsin-like serine proteases"/>
    <property type="match status" value="2"/>
</dbReference>
<dbReference type="AlphaFoldDB" id="A0A8K0D3F8"/>
<comment type="domain">
    <text evidence="8">The clip domain consists of 35-55 residues which are 'knitted' together usually by 3 conserved disulfide bonds forming a clip-like compact structure.</text>
</comment>
<protein>
    <recommendedName>
        <fullName evidence="8">CLIP domain-containing serine protease</fullName>
        <ecNumber evidence="8">3.4.21.-</ecNumber>
    </recommendedName>
</protein>
<evidence type="ECO:0000256" key="5">
    <source>
        <dbReference type="ARBA" id="ARBA00023157"/>
    </source>
</evidence>
<dbReference type="Pfam" id="PF12032">
    <property type="entry name" value="CLIP"/>
    <property type="match status" value="1"/>
</dbReference>
<sequence>MKVYLCFLFIFVNSLSIWAVNKERGEHCVTPDNEFGVCMILNYCQRVYDAITSKNKSNLEFAKKSYCGYDVETLVCCEHPGPVVVDDSRSISLPSNDVCGVVKEENRIFGGKLTSIGEFPWMVALEYKKKSNSRDAGIKCGGSLINNEFVLTAAQCVLHPNLQVTAVHLGEWNITTDPDCQEYVANDLCADPVLKIKAKEIISHPLYNSKNKYNDIALIRLEKKIQFTDYIKPICLSSPLLTPPNSGTVMTSTGWGLTEEAKYSEVLLKVKLPIVSKDICSSTIGRYQRPIGLHQLCAGGELGKDVCVGDIGAPLMRIYEDKENHKMNWYQDGIVSWGALGCANKGYPSVYTKIADYFEWITNIITD</sequence>
<keyword evidence="6" id="KW-0325">Glycoprotein</keyword>
<keyword evidence="4 8" id="KW-0720">Serine protease</keyword>
<dbReference type="InterPro" id="IPR038565">
    <property type="entry name" value="CLIP_sf"/>
</dbReference>
<dbReference type="SMART" id="SM00020">
    <property type="entry name" value="Tryp_SPc"/>
    <property type="match status" value="1"/>
</dbReference>
<evidence type="ECO:0000313" key="11">
    <source>
        <dbReference type="Proteomes" id="UP000801492"/>
    </source>
</evidence>
<organism evidence="10 11">
    <name type="scientific">Ignelater luminosus</name>
    <name type="common">Cucubano</name>
    <name type="synonym">Pyrophorus luminosus</name>
    <dbReference type="NCBI Taxonomy" id="2038154"/>
    <lineage>
        <taxon>Eukaryota</taxon>
        <taxon>Metazoa</taxon>
        <taxon>Ecdysozoa</taxon>
        <taxon>Arthropoda</taxon>
        <taxon>Hexapoda</taxon>
        <taxon>Insecta</taxon>
        <taxon>Pterygota</taxon>
        <taxon>Neoptera</taxon>
        <taxon>Endopterygota</taxon>
        <taxon>Coleoptera</taxon>
        <taxon>Polyphaga</taxon>
        <taxon>Elateriformia</taxon>
        <taxon>Elateroidea</taxon>
        <taxon>Elateridae</taxon>
        <taxon>Agrypninae</taxon>
        <taxon>Pyrophorini</taxon>
        <taxon>Ignelater</taxon>
    </lineage>
</organism>
<feature type="signal peptide" evidence="8">
    <location>
        <begin position="1"/>
        <end position="19"/>
    </location>
</feature>
<dbReference type="FunFam" id="2.40.10.10:FF:000028">
    <property type="entry name" value="Serine protease easter"/>
    <property type="match status" value="1"/>
</dbReference>
<feature type="chain" id="PRO_5035489232" description="CLIP domain-containing serine protease" evidence="8">
    <location>
        <begin position="20"/>
        <end position="367"/>
    </location>
</feature>
<dbReference type="SMART" id="SM00680">
    <property type="entry name" value="CLIP"/>
    <property type="match status" value="1"/>
</dbReference>
<dbReference type="Proteomes" id="UP000801492">
    <property type="component" value="Unassembled WGS sequence"/>
</dbReference>
<keyword evidence="2 8" id="KW-0732">Signal</keyword>
<evidence type="ECO:0000256" key="1">
    <source>
        <dbReference type="ARBA" id="ARBA00022670"/>
    </source>
</evidence>
<dbReference type="GO" id="GO:0005576">
    <property type="term" value="C:extracellular region"/>
    <property type="evidence" value="ECO:0007669"/>
    <property type="project" value="UniProtKB-SubCell"/>
</dbReference>